<dbReference type="GeneID" id="106155146"/>
<reference evidence="2" key="1">
    <citation type="submission" date="2025-08" db="UniProtKB">
        <authorList>
            <consortium name="RefSeq"/>
        </authorList>
    </citation>
    <scope>IDENTIFICATION</scope>
    <source>
        <tissue evidence="2">Gonads</tissue>
    </source>
</reference>
<dbReference type="InterPro" id="IPR021109">
    <property type="entry name" value="Peptidase_aspartic_dom_sf"/>
</dbReference>
<gene>
    <name evidence="2" type="primary">LOC106155146</name>
</gene>
<dbReference type="AlphaFoldDB" id="A0A1S3HJW0"/>
<dbReference type="RefSeq" id="XP_013385279.1">
    <property type="nucleotide sequence ID" value="XM_013529825.1"/>
</dbReference>
<proteinExistence type="predicted"/>
<evidence type="ECO:0000313" key="2">
    <source>
        <dbReference type="RefSeq" id="XP_013385279.1"/>
    </source>
</evidence>
<dbReference type="Pfam" id="PF13975">
    <property type="entry name" value="gag-asp_proteas"/>
    <property type="match status" value="1"/>
</dbReference>
<sequence>MEAAINKVKYYQHVSLLFENRKKESVKSAEVPPVHNLEKVVETMLKLATPILSRRQTCFFCHSPDHFKRDCEKHKIWLKKNKGNTLKNFTQPHQRNSHVATRMDVHVNSISEITNPLESNHKIGNPVPQLSTNAYNISIQTSELDHLGAVTKTPNPAECAMKKPINKRDQNLTPKAHIQQTVASNSYVKLKLGGLPIHARVDTGSEVTILSTKVYEKLKRKPSILGDVAMSLASDNAVLKGYFIDSLKMKLGSSTFQTQYIAPIHDEMILGHDVLQNLGVIIDIEAGTLVVRGKMIKVREISNKDQKPIIARVGLSDCENHSRFNSVSNFEFSSGNSIDQIKKVKGSKRIPGLFEELHDKTNVPEFQVSTAGITKELLV</sequence>
<evidence type="ECO:0000313" key="1">
    <source>
        <dbReference type="Proteomes" id="UP000085678"/>
    </source>
</evidence>
<dbReference type="SUPFAM" id="SSF50630">
    <property type="entry name" value="Acid proteases"/>
    <property type="match status" value="1"/>
</dbReference>
<keyword evidence="1" id="KW-1185">Reference proteome</keyword>
<dbReference type="CDD" id="cd00303">
    <property type="entry name" value="retropepsin_like"/>
    <property type="match status" value="1"/>
</dbReference>
<organism evidence="1 2">
    <name type="scientific">Lingula anatina</name>
    <name type="common">Brachiopod</name>
    <name type="synonym">Lingula unguis</name>
    <dbReference type="NCBI Taxonomy" id="7574"/>
    <lineage>
        <taxon>Eukaryota</taxon>
        <taxon>Metazoa</taxon>
        <taxon>Spiralia</taxon>
        <taxon>Lophotrochozoa</taxon>
        <taxon>Brachiopoda</taxon>
        <taxon>Linguliformea</taxon>
        <taxon>Lingulata</taxon>
        <taxon>Lingulida</taxon>
        <taxon>Linguloidea</taxon>
        <taxon>Lingulidae</taxon>
        <taxon>Lingula</taxon>
    </lineage>
</organism>
<dbReference type="Proteomes" id="UP000085678">
    <property type="component" value="Unplaced"/>
</dbReference>
<dbReference type="Gene3D" id="2.40.70.10">
    <property type="entry name" value="Acid Proteases"/>
    <property type="match status" value="1"/>
</dbReference>
<dbReference type="OrthoDB" id="3200163at2759"/>
<name>A0A1S3HJW0_LINAN</name>
<accession>A0A1S3HJW0</accession>
<protein>
    <submittedName>
        <fullName evidence="2">Uncharacterized protein LOC106155146 isoform X2</fullName>
    </submittedName>
</protein>